<keyword evidence="5" id="KW-0812">Transmembrane</keyword>
<dbReference type="CDD" id="cd00337">
    <property type="entry name" value="Ribosomal_uL14"/>
    <property type="match status" value="1"/>
</dbReference>
<dbReference type="InterPro" id="IPR000218">
    <property type="entry name" value="Ribosomal_uL14"/>
</dbReference>
<keyword evidence="5" id="KW-1133">Transmembrane helix</keyword>
<organism evidence="6">
    <name type="scientific">Lotharella vacuolata</name>
    <dbReference type="NCBI Taxonomy" id="74820"/>
    <lineage>
        <taxon>Eukaryota</taxon>
        <taxon>Sar</taxon>
        <taxon>Rhizaria</taxon>
        <taxon>Cercozoa</taxon>
        <taxon>Chlorarachniophyceae</taxon>
        <taxon>Lotharella</taxon>
    </lineage>
</organism>
<dbReference type="Pfam" id="PF00238">
    <property type="entry name" value="Ribosomal_L14"/>
    <property type="match status" value="1"/>
</dbReference>
<protein>
    <submittedName>
        <fullName evidence="6">Ribosomal protein L23</fullName>
    </submittedName>
</protein>
<evidence type="ECO:0000313" key="6">
    <source>
        <dbReference type="EMBL" id="BAS01589.1"/>
    </source>
</evidence>
<dbReference type="EMBL" id="AB996600">
    <property type="protein sequence ID" value="BAS01589.1"/>
    <property type="molecule type" value="Genomic_DNA"/>
</dbReference>
<keyword evidence="6" id="KW-0542">Nucleomorph</keyword>
<dbReference type="PANTHER" id="PTHR11761">
    <property type="entry name" value="50S/60S RIBOSOMAL PROTEIN L14/L23"/>
    <property type="match status" value="1"/>
</dbReference>
<evidence type="ECO:0000256" key="5">
    <source>
        <dbReference type="SAM" id="Phobius"/>
    </source>
</evidence>
<keyword evidence="3 4" id="KW-0687">Ribonucleoprotein</keyword>
<geneLocation type="nucleomorph" evidence="6"/>
<dbReference type="Gene3D" id="2.40.150.20">
    <property type="entry name" value="Ribosomal protein L14"/>
    <property type="match status" value="1"/>
</dbReference>
<proteinExistence type="inferred from homology"/>
<accession>A0A0H5BQV1</accession>
<dbReference type="PROSITE" id="PS00049">
    <property type="entry name" value="RIBOSOMAL_L14"/>
    <property type="match status" value="1"/>
</dbReference>
<dbReference type="SUPFAM" id="SSF50193">
    <property type="entry name" value="Ribosomal protein L14"/>
    <property type="match status" value="1"/>
</dbReference>
<dbReference type="InterPro" id="IPR019972">
    <property type="entry name" value="Ribosomal_uL14_CS"/>
</dbReference>
<evidence type="ECO:0000256" key="2">
    <source>
        <dbReference type="ARBA" id="ARBA00022980"/>
    </source>
</evidence>
<evidence type="ECO:0000256" key="1">
    <source>
        <dbReference type="ARBA" id="ARBA00010745"/>
    </source>
</evidence>
<dbReference type="SMART" id="SM01374">
    <property type="entry name" value="Ribosomal_L14"/>
    <property type="match status" value="1"/>
</dbReference>
<sequence>MTISRRVRNKFTKSKYQVTLGMFIKSKIKCSDNSGAKVISIFGIFKTGSRLNRLSGACPGSMVVGSVKKGKTKLRKTSTTLVFSVTYAIIIRQKKIWRRSDGVHICFEDNACVIVNQKGELKCKKILGPVAKECALVWPRIAKKAHGILFNLNMIFLGLCLLNLCIFKFMILRNLCPLILCGIFFKSILNSFKIF</sequence>
<dbReference type="GO" id="GO:0022625">
    <property type="term" value="C:cytosolic large ribosomal subunit"/>
    <property type="evidence" value="ECO:0007669"/>
    <property type="project" value="TreeGrafter"/>
</dbReference>
<dbReference type="GO" id="GO:0003735">
    <property type="term" value="F:structural constituent of ribosome"/>
    <property type="evidence" value="ECO:0007669"/>
    <property type="project" value="InterPro"/>
</dbReference>
<evidence type="ECO:0000256" key="4">
    <source>
        <dbReference type="RuleBase" id="RU003949"/>
    </source>
</evidence>
<feature type="transmembrane region" description="Helical" evidence="5">
    <location>
        <begin position="148"/>
        <end position="171"/>
    </location>
</feature>
<keyword evidence="2 4" id="KW-0689">Ribosomal protein</keyword>
<gene>
    <name evidence="6" type="primary">rpl23</name>
</gene>
<dbReference type="HAMAP" id="MF_01367">
    <property type="entry name" value="Ribosomal_uL14"/>
    <property type="match status" value="1"/>
</dbReference>
<dbReference type="AlphaFoldDB" id="A0A0H5BQV1"/>
<keyword evidence="5" id="KW-0472">Membrane</keyword>
<dbReference type="GO" id="GO:0006412">
    <property type="term" value="P:translation"/>
    <property type="evidence" value="ECO:0007669"/>
    <property type="project" value="InterPro"/>
</dbReference>
<comment type="similarity">
    <text evidence="1 4">Belongs to the universal ribosomal protein uL14 family.</text>
</comment>
<dbReference type="GO" id="GO:0070180">
    <property type="term" value="F:large ribosomal subunit rRNA binding"/>
    <property type="evidence" value="ECO:0007669"/>
    <property type="project" value="TreeGrafter"/>
</dbReference>
<evidence type="ECO:0000256" key="3">
    <source>
        <dbReference type="ARBA" id="ARBA00023274"/>
    </source>
</evidence>
<dbReference type="InterPro" id="IPR036853">
    <property type="entry name" value="Ribosomal_uL14_sf"/>
</dbReference>
<reference evidence="6" key="1">
    <citation type="journal article" date="2015" name="Genome Biol. Evol.">
        <title>Nucleomorph Genome Sequences of Two Chlorarachniophytes, Amorphochlora amoebiformis and Lotharella vacuolata.</title>
        <authorList>
            <person name="Suzuki S."/>
            <person name="Shirato S."/>
            <person name="Hirakawa Y."/>
            <person name="Ishida K."/>
        </authorList>
    </citation>
    <scope>NUCLEOTIDE SEQUENCE</scope>
    <source>
        <strain evidence="6">CCMP240</strain>
    </source>
</reference>
<name>A0A0H5BQV1_9EUKA</name>
<dbReference type="PANTHER" id="PTHR11761:SF8">
    <property type="entry name" value="LARGE RIBOSOMAL SUBUNIT PROTEIN UL14"/>
    <property type="match status" value="1"/>
</dbReference>